<evidence type="ECO:0000313" key="3">
    <source>
        <dbReference type="Proteomes" id="UP000218811"/>
    </source>
</evidence>
<proteinExistence type="predicted"/>
<name>A0A2H3JVQ2_WOLCO</name>
<keyword evidence="3" id="KW-1185">Reference proteome</keyword>
<organism evidence="2 3">
    <name type="scientific">Wolfiporia cocos (strain MD-104)</name>
    <name type="common">Brown rot fungus</name>
    <dbReference type="NCBI Taxonomy" id="742152"/>
    <lineage>
        <taxon>Eukaryota</taxon>
        <taxon>Fungi</taxon>
        <taxon>Dikarya</taxon>
        <taxon>Basidiomycota</taxon>
        <taxon>Agaricomycotina</taxon>
        <taxon>Agaricomycetes</taxon>
        <taxon>Polyporales</taxon>
        <taxon>Phaeolaceae</taxon>
        <taxon>Wolfiporia</taxon>
    </lineage>
</organism>
<accession>A0A2H3JVQ2</accession>
<feature type="region of interest" description="Disordered" evidence="1">
    <location>
        <begin position="1"/>
        <end position="25"/>
    </location>
</feature>
<dbReference type="Proteomes" id="UP000218811">
    <property type="component" value="Unassembled WGS sequence"/>
</dbReference>
<gene>
    <name evidence="2" type="ORF">WOLCODRAFT_23936</name>
</gene>
<dbReference type="AlphaFoldDB" id="A0A2H3JVQ2"/>
<evidence type="ECO:0000313" key="2">
    <source>
        <dbReference type="EMBL" id="PCH40237.1"/>
    </source>
</evidence>
<reference evidence="2 3" key="1">
    <citation type="journal article" date="2012" name="Science">
        <title>The Paleozoic origin of enzymatic lignin decomposition reconstructed from 31 fungal genomes.</title>
        <authorList>
            <person name="Floudas D."/>
            <person name="Binder M."/>
            <person name="Riley R."/>
            <person name="Barry K."/>
            <person name="Blanchette R.A."/>
            <person name="Henrissat B."/>
            <person name="Martinez A.T."/>
            <person name="Otillar R."/>
            <person name="Spatafora J.W."/>
            <person name="Yadav J.S."/>
            <person name="Aerts A."/>
            <person name="Benoit I."/>
            <person name="Boyd A."/>
            <person name="Carlson A."/>
            <person name="Copeland A."/>
            <person name="Coutinho P.M."/>
            <person name="de Vries R.P."/>
            <person name="Ferreira P."/>
            <person name="Findley K."/>
            <person name="Foster B."/>
            <person name="Gaskell J."/>
            <person name="Glotzer D."/>
            <person name="Gorecki P."/>
            <person name="Heitman J."/>
            <person name="Hesse C."/>
            <person name="Hori C."/>
            <person name="Igarashi K."/>
            <person name="Jurgens J.A."/>
            <person name="Kallen N."/>
            <person name="Kersten P."/>
            <person name="Kohler A."/>
            <person name="Kuees U."/>
            <person name="Kumar T.K.A."/>
            <person name="Kuo A."/>
            <person name="LaButti K."/>
            <person name="Larrondo L.F."/>
            <person name="Lindquist E."/>
            <person name="Ling A."/>
            <person name="Lombard V."/>
            <person name="Lucas S."/>
            <person name="Lundell T."/>
            <person name="Martin R."/>
            <person name="McLaughlin D.J."/>
            <person name="Morgenstern I."/>
            <person name="Morin E."/>
            <person name="Murat C."/>
            <person name="Nagy L.G."/>
            <person name="Nolan M."/>
            <person name="Ohm R.A."/>
            <person name="Patyshakuliyeva A."/>
            <person name="Rokas A."/>
            <person name="Ruiz-Duenas F.J."/>
            <person name="Sabat G."/>
            <person name="Salamov A."/>
            <person name="Samejima M."/>
            <person name="Schmutz J."/>
            <person name="Slot J.C."/>
            <person name="St John F."/>
            <person name="Stenlid J."/>
            <person name="Sun H."/>
            <person name="Sun S."/>
            <person name="Syed K."/>
            <person name="Tsang A."/>
            <person name="Wiebenga A."/>
            <person name="Young D."/>
            <person name="Pisabarro A."/>
            <person name="Eastwood D.C."/>
            <person name="Martin F."/>
            <person name="Cullen D."/>
            <person name="Grigoriev I.V."/>
            <person name="Hibbett D.S."/>
        </authorList>
    </citation>
    <scope>NUCLEOTIDE SEQUENCE [LARGE SCALE GENOMIC DNA]</scope>
    <source>
        <strain evidence="2 3">MD-104</strain>
    </source>
</reference>
<dbReference type="EMBL" id="KB468053">
    <property type="protein sequence ID" value="PCH40237.1"/>
    <property type="molecule type" value="Genomic_DNA"/>
</dbReference>
<protein>
    <submittedName>
        <fullName evidence="2">Uncharacterized protein</fullName>
    </submittedName>
</protein>
<sequence length="64" mass="7050">MSDITAPRHQATLPGLQARSSTSGSTLLLRTGCRPALAQQRRARRGCWPQWSVSPVQHGDLRAR</sequence>
<evidence type="ECO:0000256" key="1">
    <source>
        <dbReference type="SAM" id="MobiDB-lite"/>
    </source>
</evidence>